<feature type="region of interest" description="Disordered" evidence="1">
    <location>
        <begin position="28"/>
        <end position="49"/>
    </location>
</feature>
<protein>
    <submittedName>
        <fullName evidence="2">Uncharacterized protein</fullName>
    </submittedName>
</protein>
<gene>
    <name evidence="2" type="ORF">BU16DRAFT_583757</name>
</gene>
<evidence type="ECO:0000313" key="3">
    <source>
        <dbReference type="Proteomes" id="UP000799750"/>
    </source>
</evidence>
<accession>A0A6A6QJS7</accession>
<sequence length="149" mass="15917">MTLAPLAQNHGLQRNNLESATIQTGDRALRHVSSTCHPQSSFSGDHKTPRQTRSLEFFREIWKGGGGGSKGADLACDVVELRSFNASTALDAWSSGEVCSLQKAMTSSAMGGLQNANTAGAMEVWLSGELMQTARVWGVEDYLPGDGDE</sequence>
<name>A0A6A6QJS7_9PEZI</name>
<organism evidence="2 3">
    <name type="scientific">Lophium mytilinum</name>
    <dbReference type="NCBI Taxonomy" id="390894"/>
    <lineage>
        <taxon>Eukaryota</taxon>
        <taxon>Fungi</taxon>
        <taxon>Dikarya</taxon>
        <taxon>Ascomycota</taxon>
        <taxon>Pezizomycotina</taxon>
        <taxon>Dothideomycetes</taxon>
        <taxon>Pleosporomycetidae</taxon>
        <taxon>Mytilinidiales</taxon>
        <taxon>Mytilinidiaceae</taxon>
        <taxon>Lophium</taxon>
    </lineage>
</organism>
<evidence type="ECO:0000313" key="2">
    <source>
        <dbReference type="EMBL" id="KAF2492615.1"/>
    </source>
</evidence>
<proteinExistence type="predicted"/>
<feature type="compositionally biased region" description="Polar residues" evidence="1">
    <location>
        <begin position="32"/>
        <end position="43"/>
    </location>
</feature>
<keyword evidence="3" id="KW-1185">Reference proteome</keyword>
<dbReference type="EMBL" id="MU004193">
    <property type="protein sequence ID" value="KAF2492615.1"/>
    <property type="molecule type" value="Genomic_DNA"/>
</dbReference>
<dbReference type="Proteomes" id="UP000799750">
    <property type="component" value="Unassembled WGS sequence"/>
</dbReference>
<dbReference type="AlphaFoldDB" id="A0A6A6QJS7"/>
<evidence type="ECO:0000256" key="1">
    <source>
        <dbReference type="SAM" id="MobiDB-lite"/>
    </source>
</evidence>
<reference evidence="2" key="1">
    <citation type="journal article" date="2020" name="Stud. Mycol.">
        <title>101 Dothideomycetes genomes: a test case for predicting lifestyles and emergence of pathogens.</title>
        <authorList>
            <person name="Haridas S."/>
            <person name="Albert R."/>
            <person name="Binder M."/>
            <person name="Bloem J."/>
            <person name="Labutti K."/>
            <person name="Salamov A."/>
            <person name="Andreopoulos B."/>
            <person name="Baker S."/>
            <person name="Barry K."/>
            <person name="Bills G."/>
            <person name="Bluhm B."/>
            <person name="Cannon C."/>
            <person name="Castanera R."/>
            <person name="Culley D."/>
            <person name="Daum C."/>
            <person name="Ezra D."/>
            <person name="Gonzalez J."/>
            <person name="Henrissat B."/>
            <person name="Kuo A."/>
            <person name="Liang C."/>
            <person name="Lipzen A."/>
            <person name="Lutzoni F."/>
            <person name="Magnuson J."/>
            <person name="Mondo S."/>
            <person name="Nolan M."/>
            <person name="Ohm R."/>
            <person name="Pangilinan J."/>
            <person name="Park H.-J."/>
            <person name="Ramirez L."/>
            <person name="Alfaro M."/>
            <person name="Sun H."/>
            <person name="Tritt A."/>
            <person name="Yoshinaga Y."/>
            <person name="Zwiers L.-H."/>
            <person name="Turgeon B."/>
            <person name="Goodwin S."/>
            <person name="Spatafora J."/>
            <person name="Crous P."/>
            <person name="Grigoriev I."/>
        </authorList>
    </citation>
    <scope>NUCLEOTIDE SEQUENCE</scope>
    <source>
        <strain evidence="2">CBS 269.34</strain>
    </source>
</reference>